<gene>
    <name evidence="1" type="ORF">COT20_01360</name>
</gene>
<protein>
    <recommendedName>
        <fullName evidence="3">Restriction endonuclease</fullName>
    </recommendedName>
</protein>
<proteinExistence type="predicted"/>
<organism evidence="1 2">
    <name type="scientific">bacterium (Candidatus Gribaldobacteria) CG08_land_8_20_14_0_20_39_15</name>
    <dbReference type="NCBI Taxonomy" id="2014273"/>
    <lineage>
        <taxon>Bacteria</taxon>
        <taxon>Candidatus Gribaldobacteria</taxon>
    </lineage>
</organism>
<accession>A0A2M6XUL5</accession>
<sequence>MNTELLEVLKIYSTKPHKEFSDRLTNSSKETIIAVFTDILTMYINDKNSSTIRECLTVTIAGYKHSEKKIGFNGFKQNSIVGGKPIACEAKPKNFNTEDLLAYEEGIKKTKPAKLNGGGNFTDYTFARLKKDKKENPHILASGFVDGELIYVLEFPFNCPSFVKRLKIQIKKRFPNGDKSGEFLRSANFTFEHYKNYKELKVIYLEKEKLEKNKKYLTKKYYDFLFKK</sequence>
<dbReference type="EMBL" id="PEXQ01000033">
    <property type="protein sequence ID" value="PIU15749.1"/>
    <property type="molecule type" value="Genomic_DNA"/>
</dbReference>
<evidence type="ECO:0000313" key="2">
    <source>
        <dbReference type="Proteomes" id="UP000229784"/>
    </source>
</evidence>
<comment type="caution">
    <text evidence="1">The sequence shown here is derived from an EMBL/GenBank/DDBJ whole genome shotgun (WGS) entry which is preliminary data.</text>
</comment>
<dbReference type="AlphaFoldDB" id="A0A2M6XUL5"/>
<name>A0A2M6XUL5_9BACT</name>
<evidence type="ECO:0008006" key="3">
    <source>
        <dbReference type="Google" id="ProtNLM"/>
    </source>
</evidence>
<evidence type="ECO:0000313" key="1">
    <source>
        <dbReference type="EMBL" id="PIU15749.1"/>
    </source>
</evidence>
<reference evidence="2" key="1">
    <citation type="submission" date="2017-09" db="EMBL/GenBank/DDBJ databases">
        <title>Depth-based differentiation of microbial function through sediment-hosted aquifers and enrichment of novel symbionts in the deep terrestrial subsurface.</title>
        <authorList>
            <person name="Probst A.J."/>
            <person name="Ladd B."/>
            <person name="Jarett J.K."/>
            <person name="Geller-Mcgrath D.E."/>
            <person name="Sieber C.M.K."/>
            <person name="Emerson J.B."/>
            <person name="Anantharaman K."/>
            <person name="Thomas B.C."/>
            <person name="Malmstrom R."/>
            <person name="Stieglmeier M."/>
            <person name="Klingl A."/>
            <person name="Woyke T."/>
            <person name="Ryan C.M."/>
            <person name="Banfield J.F."/>
        </authorList>
    </citation>
    <scope>NUCLEOTIDE SEQUENCE [LARGE SCALE GENOMIC DNA]</scope>
</reference>
<dbReference type="Proteomes" id="UP000229784">
    <property type="component" value="Unassembled WGS sequence"/>
</dbReference>